<evidence type="ECO:0000256" key="2">
    <source>
        <dbReference type="ARBA" id="ARBA00005916"/>
    </source>
</evidence>
<dbReference type="PANTHER" id="PTHR43013:SF1">
    <property type="entry name" value="GLUTAMYL-TRNA REDUCTASE"/>
    <property type="match status" value="1"/>
</dbReference>
<comment type="pathway">
    <text evidence="1 8 9">Porphyrin-containing compound metabolism; protoporphyrin-IX biosynthesis; 5-aminolevulinate from L-glutamyl-tRNA(Glu): step 1/2.</text>
</comment>
<feature type="binding site" evidence="8">
    <location>
        <position position="118"/>
    </location>
    <ligand>
        <name>substrate</name>
    </ligand>
</feature>
<dbReference type="HAMAP" id="MF_00087">
    <property type="entry name" value="Glu_tRNA_reductase"/>
    <property type="match status" value="1"/>
</dbReference>
<feature type="domain" description="Quinate/shikimate 5-dehydrogenase/glutamyl-tRNA reductase" evidence="11">
    <location>
        <begin position="169"/>
        <end position="303"/>
    </location>
</feature>
<feature type="domain" description="Tetrapyrrole biosynthesis glutamyl-tRNA reductase dimerisation" evidence="10">
    <location>
        <begin position="317"/>
        <end position="414"/>
    </location>
</feature>
<comment type="miscellaneous">
    <text evidence="8">During catalysis, the active site Cys acts as a nucleophile attacking the alpha-carbonyl group of tRNA-bound glutamate with the formation of a thioester intermediate between enzyme and glutamate, and the concomitant release of tRNA(Glu). The thioester intermediate is finally reduced by direct hydride transfer from NADPH, to form the product GSA.</text>
</comment>
<feature type="site" description="Important for activity" evidence="8">
    <location>
        <position position="97"/>
    </location>
</feature>
<comment type="function">
    <text evidence="8">Catalyzes the NADPH-dependent reduction of glutamyl-tRNA(Glu) to glutamate 1-semialdehyde (GSA).</text>
</comment>
<comment type="similarity">
    <text evidence="2 8 9">Belongs to the glutamyl-tRNA reductase family.</text>
</comment>
<evidence type="ECO:0000256" key="4">
    <source>
        <dbReference type="ARBA" id="ARBA00022857"/>
    </source>
</evidence>
<dbReference type="InterPro" id="IPR036291">
    <property type="entry name" value="NAD(P)-bd_dom_sf"/>
</dbReference>
<evidence type="ECO:0000256" key="1">
    <source>
        <dbReference type="ARBA" id="ARBA00005059"/>
    </source>
</evidence>
<keyword evidence="14" id="KW-1185">Reference proteome</keyword>
<dbReference type="Pfam" id="PF05201">
    <property type="entry name" value="GlutR_N"/>
    <property type="match status" value="1"/>
</dbReference>
<dbReference type="Gene3D" id="3.30.460.30">
    <property type="entry name" value="Glutamyl-tRNA reductase, N-terminal domain"/>
    <property type="match status" value="1"/>
</dbReference>
<reference evidence="13 14" key="1">
    <citation type="submission" date="2024-03" db="EMBL/GenBank/DDBJ databases">
        <title>A Dehalogenimonas Isolated from Estuarine Sediments Dihaloeliminates Chlorinated Alkanes.</title>
        <authorList>
            <person name="Yang Y."/>
            <person name="Wang H."/>
        </authorList>
    </citation>
    <scope>NUCLEOTIDE SEQUENCE [LARGE SCALE GENOMIC DNA]</scope>
    <source>
        <strain evidence="13 14">W</strain>
    </source>
</reference>
<evidence type="ECO:0000256" key="3">
    <source>
        <dbReference type="ARBA" id="ARBA00012970"/>
    </source>
</evidence>
<comment type="catalytic activity">
    <reaction evidence="7 8 9">
        <text>(S)-4-amino-5-oxopentanoate + tRNA(Glu) + NADP(+) = L-glutamyl-tRNA(Glu) + NADPH + H(+)</text>
        <dbReference type="Rhea" id="RHEA:12344"/>
        <dbReference type="Rhea" id="RHEA-COMP:9663"/>
        <dbReference type="Rhea" id="RHEA-COMP:9680"/>
        <dbReference type="ChEBI" id="CHEBI:15378"/>
        <dbReference type="ChEBI" id="CHEBI:57501"/>
        <dbReference type="ChEBI" id="CHEBI:57783"/>
        <dbReference type="ChEBI" id="CHEBI:58349"/>
        <dbReference type="ChEBI" id="CHEBI:78442"/>
        <dbReference type="ChEBI" id="CHEBI:78520"/>
        <dbReference type="EC" id="1.2.1.70"/>
    </reaction>
</comment>
<dbReference type="EC" id="1.2.1.70" evidence="3 8"/>
<proteinExistence type="inferred from homology"/>
<dbReference type="Pfam" id="PF00745">
    <property type="entry name" value="GlutR_dimer"/>
    <property type="match status" value="1"/>
</dbReference>
<gene>
    <name evidence="8 13" type="primary">hemA</name>
    <name evidence="13" type="ORF">V8247_06935</name>
</gene>
<evidence type="ECO:0000256" key="5">
    <source>
        <dbReference type="ARBA" id="ARBA00023002"/>
    </source>
</evidence>
<dbReference type="SUPFAM" id="SSF51735">
    <property type="entry name" value="NAD(P)-binding Rossmann-fold domains"/>
    <property type="match status" value="1"/>
</dbReference>
<accession>A0ABZ2J6W6</accession>
<comment type="subunit">
    <text evidence="8">Homodimer.</text>
</comment>
<comment type="domain">
    <text evidence="8">Possesses an unusual extended V-shaped dimeric structure with each monomer consisting of three distinct domains arranged along a curved 'spinal' alpha-helix. The N-terminal catalytic domain specifically recognizes the glutamate moiety of the substrate. The second domain is the NADPH-binding domain, and the third C-terminal domain is responsible for dimerization.</text>
</comment>
<evidence type="ECO:0000259" key="10">
    <source>
        <dbReference type="Pfam" id="PF00745"/>
    </source>
</evidence>
<dbReference type="InterPro" id="IPR036343">
    <property type="entry name" value="GluRdtase_N_sf"/>
</dbReference>
<dbReference type="Proteomes" id="UP001375370">
    <property type="component" value="Chromosome"/>
</dbReference>
<dbReference type="EMBL" id="CP146612">
    <property type="protein sequence ID" value="WWX24989.1"/>
    <property type="molecule type" value="Genomic_DNA"/>
</dbReference>
<feature type="binding site" evidence="8">
    <location>
        <begin position="187"/>
        <end position="192"/>
    </location>
    <ligand>
        <name>NADP(+)</name>
        <dbReference type="ChEBI" id="CHEBI:58349"/>
    </ligand>
</feature>
<dbReference type="PIRSF" id="PIRSF000445">
    <property type="entry name" value="4pyrrol_synth_GluRdtase"/>
    <property type="match status" value="1"/>
</dbReference>
<feature type="binding site" evidence="8">
    <location>
        <begin position="112"/>
        <end position="114"/>
    </location>
    <ligand>
        <name>substrate</name>
    </ligand>
</feature>
<dbReference type="InterPro" id="IPR006151">
    <property type="entry name" value="Shikm_DH/Glu-tRNA_Rdtase"/>
</dbReference>
<dbReference type="InterPro" id="IPR015895">
    <property type="entry name" value="4pyrrol_synth_GluRdtase_N"/>
</dbReference>
<keyword evidence="5 8" id="KW-0560">Oxidoreductase</keyword>
<dbReference type="NCBIfam" id="TIGR01035">
    <property type="entry name" value="hemA"/>
    <property type="match status" value="1"/>
</dbReference>
<dbReference type="PANTHER" id="PTHR43013">
    <property type="entry name" value="GLUTAMYL-TRNA REDUCTASE"/>
    <property type="match status" value="1"/>
</dbReference>
<dbReference type="GO" id="GO:0008883">
    <property type="term" value="F:glutamyl-tRNA reductase activity"/>
    <property type="evidence" value="ECO:0007669"/>
    <property type="project" value="UniProtKB-EC"/>
</dbReference>
<organism evidence="13 14">
    <name type="scientific">Candidatus Dehalogenimonas loeffleri</name>
    <dbReference type="NCBI Taxonomy" id="3127115"/>
    <lineage>
        <taxon>Bacteria</taxon>
        <taxon>Bacillati</taxon>
        <taxon>Chloroflexota</taxon>
        <taxon>Dehalococcoidia</taxon>
        <taxon>Dehalococcoidales</taxon>
        <taxon>Dehalococcoidaceae</taxon>
        <taxon>Dehalogenimonas</taxon>
    </lineage>
</organism>
<evidence type="ECO:0000256" key="7">
    <source>
        <dbReference type="ARBA" id="ARBA00047464"/>
    </source>
</evidence>
<dbReference type="InterPro" id="IPR000343">
    <property type="entry name" value="4pyrrol_synth_GluRdtase"/>
</dbReference>
<dbReference type="SUPFAM" id="SSF69742">
    <property type="entry name" value="Glutamyl tRNA-reductase catalytic, N-terminal domain"/>
    <property type="match status" value="1"/>
</dbReference>
<evidence type="ECO:0000259" key="11">
    <source>
        <dbReference type="Pfam" id="PF01488"/>
    </source>
</evidence>
<dbReference type="InterPro" id="IPR036453">
    <property type="entry name" value="GluRdtase_dimer_dom_sf"/>
</dbReference>
<keyword evidence="6 8" id="KW-0627">Porphyrin biosynthesis</keyword>
<evidence type="ECO:0000259" key="12">
    <source>
        <dbReference type="Pfam" id="PF05201"/>
    </source>
</evidence>
<sequence length="419" mass="46930">MQICAVGVAHHTAPVHIRERLAIGHARLPEVLSELQRYVDYGVVLSTCNRTEIYVSGGIERKLEEHAIKFLNDFTGVSFADLLPHIYLKKDASACGHLFRVAGGLDSMIIGEYEILGQINTALEIAEQSKMVNLPLRQLFNQAAGTGRRIREETDISKNALSVSSVAVDLAKQVLGELKGCCVLVIGAGEAGRLVAKAARERGASRLIIYNRSRDKALELAKSLGAEQVTDDLCHALAEADVVVSCTSAPHTVVDYEHMVQAKKRRTRHQVVMVDIAVPRDIDPKVKTLDGVVLYNLDDMTEICNANRNRRQRESLKAMKIISAEADDFLDWWQSLEVKPTVTALIKKAENIRKMQLEQTIKKLPPMSEEQRQNLEAMTRSIVTKVLHDPIAYLKEDSRNKKEYSKMVNEIFRLDREKV</sequence>
<dbReference type="Gene3D" id="3.40.50.720">
    <property type="entry name" value="NAD(P)-binding Rossmann-like Domain"/>
    <property type="match status" value="1"/>
</dbReference>
<dbReference type="Pfam" id="PF01488">
    <property type="entry name" value="Shikimate_DH"/>
    <property type="match status" value="1"/>
</dbReference>
<evidence type="ECO:0000313" key="13">
    <source>
        <dbReference type="EMBL" id="WWX24989.1"/>
    </source>
</evidence>
<dbReference type="RefSeq" id="WP_338737122.1">
    <property type="nucleotide sequence ID" value="NZ_CP146612.1"/>
</dbReference>
<evidence type="ECO:0000256" key="9">
    <source>
        <dbReference type="RuleBase" id="RU000584"/>
    </source>
</evidence>
<feature type="active site" description="Nucleophile" evidence="8">
    <location>
        <position position="48"/>
    </location>
</feature>
<protein>
    <recommendedName>
        <fullName evidence="3 8">Glutamyl-tRNA reductase</fullName>
        <shortName evidence="8">GluTR</shortName>
        <ecNumber evidence="3 8">1.2.1.70</ecNumber>
    </recommendedName>
</protein>
<feature type="binding site" evidence="8">
    <location>
        <begin position="47"/>
        <end position="50"/>
    </location>
    <ligand>
        <name>substrate</name>
    </ligand>
</feature>
<feature type="binding site" evidence="8">
    <location>
        <position position="107"/>
    </location>
    <ligand>
        <name>substrate</name>
    </ligand>
</feature>
<keyword evidence="4 8" id="KW-0521">NADP</keyword>
<feature type="domain" description="Glutamyl-tRNA reductase N-terminal" evidence="12">
    <location>
        <begin position="6"/>
        <end position="154"/>
    </location>
</feature>
<name>A0ABZ2J6W6_9CHLR</name>
<dbReference type="SUPFAM" id="SSF69075">
    <property type="entry name" value="Glutamyl tRNA-reductase dimerization domain"/>
    <property type="match status" value="1"/>
</dbReference>
<evidence type="ECO:0000256" key="6">
    <source>
        <dbReference type="ARBA" id="ARBA00023244"/>
    </source>
</evidence>
<dbReference type="InterPro" id="IPR015896">
    <property type="entry name" value="4pyrrol_synth_GluRdtase_dimer"/>
</dbReference>
<dbReference type="CDD" id="cd05213">
    <property type="entry name" value="NAD_bind_Glutamyl_tRNA_reduct"/>
    <property type="match status" value="1"/>
</dbReference>
<evidence type="ECO:0000256" key="8">
    <source>
        <dbReference type="HAMAP-Rule" id="MF_00087"/>
    </source>
</evidence>
<evidence type="ECO:0000313" key="14">
    <source>
        <dbReference type="Proteomes" id="UP001375370"/>
    </source>
</evidence>